<dbReference type="GO" id="GO:0016740">
    <property type="term" value="F:transferase activity"/>
    <property type="evidence" value="ECO:0007669"/>
    <property type="project" value="UniProtKB-KW"/>
</dbReference>
<dbReference type="InterPro" id="IPR036282">
    <property type="entry name" value="Glutathione-S-Trfase_C_sf"/>
</dbReference>
<keyword evidence="4" id="KW-1185">Reference proteome</keyword>
<dbReference type="EMBL" id="WNWM01000002">
    <property type="protein sequence ID" value="MUI15400.1"/>
    <property type="molecule type" value="Genomic_DNA"/>
</dbReference>
<dbReference type="SUPFAM" id="SSF47616">
    <property type="entry name" value="GST C-terminal domain-like"/>
    <property type="match status" value="1"/>
</dbReference>
<evidence type="ECO:0000259" key="2">
    <source>
        <dbReference type="PROSITE" id="PS50405"/>
    </source>
</evidence>
<dbReference type="SUPFAM" id="SSF52833">
    <property type="entry name" value="Thioredoxin-like"/>
    <property type="match status" value="1"/>
</dbReference>
<dbReference type="Pfam" id="PF13410">
    <property type="entry name" value="GST_C_2"/>
    <property type="match status" value="1"/>
</dbReference>
<name>A0A6I3XLJ4_9BURK</name>
<accession>A0A6I3XLJ4</accession>
<dbReference type="InterPro" id="IPR010987">
    <property type="entry name" value="Glutathione-S-Trfase_C-like"/>
</dbReference>
<dbReference type="AlphaFoldDB" id="A0A6I3XLJ4"/>
<dbReference type="Gene3D" id="1.20.1050.10">
    <property type="match status" value="1"/>
</dbReference>
<protein>
    <submittedName>
        <fullName evidence="3">Glutathione S-transferase</fullName>
    </submittedName>
</protein>
<dbReference type="InterPro" id="IPR040079">
    <property type="entry name" value="Glutathione_S-Trfase"/>
</dbReference>
<dbReference type="InterPro" id="IPR036249">
    <property type="entry name" value="Thioredoxin-like_sf"/>
</dbReference>
<sequence>MQLFDYELSGNCYKVRFLLHMLGLAYDRYPVDFHPGREHKAAWFVAQHNPLGQIPVLVDDGVSIPDAQAILVYLASRYDAAGSWYPDDPLTRARIQAWLGIAGEITRTASAARLHDGFGYPFDIDACRAGARAVFRMLDDHLAQAHSLGRSWLASGDAPTIADIACFPYAALAQEGGIALDEFPALRRWIADFRTQPRFVGMAGIMAPALSAH</sequence>
<evidence type="ECO:0000313" key="4">
    <source>
        <dbReference type="Proteomes" id="UP000431684"/>
    </source>
</evidence>
<feature type="domain" description="GST N-terminal" evidence="1">
    <location>
        <begin position="1"/>
        <end position="82"/>
    </location>
</feature>
<dbReference type="Proteomes" id="UP000431684">
    <property type="component" value="Unassembled WGS sequence"/>
</dbReference>
<dbReference type="Gene3D" id="3.40.30.10">
    <property type="entry name" value="Glutaredoxin"/>
    <property type="match status" value="1"/>
</dbReference>
<dbReference type="OrthoDB" id="9797500at2"/>
<evidence type="ECO:0000259" key="1">
    <source>
        <dbReference type="PROSITE" id="PS50404"/>
    </source>
</evidence>
<dbReference type="Pfam" id="PF13417">
    <property type="entry name" value="GST_N_3"/>
    <property type="match status" value="1"/>
</dbReference>
<dbReference type="SFLD" id="SFLDG00358">
    <property type="entry name" value="Main_(cytGST)"/>
    <property type="match status" value="1"/>
</dbReference>
<reference evidence="3 4" key="1">
    <citation type="submission" date="2019-11" db="EMBL/GenBank/DDBJ databases">
        <title>Draft Genome Sequences of Six Type Strains of the Genus Massilia.</title>
        <authorList>
            <person name="Miess H."/>
            <person name="Frediansyah A."/>
            <person name="Goeker M."/>
            <person name="Gross H."/>
        </authorList>
    </citation>
    <scope>NUCLEOTIDE SEQUENCE [LARGE SCALE GENOMIC DNA]</scope>
    <source>
        <strain evidence="3 4">DSM 17513</strain>
    </source>
</reference>
<dbReference type="PANTHER" id="PTHR44051:SF2">
    <property type="entry name" value="HYPOTHETICAL GLUTATHIONE S-TRANSFERASE LIKE PROTEIN"/>
    <property type="match status" value="1"/>
</dbReference>
<gene>
    <name evidence="3" type="ORF">GJV26_23520</name>
</gene>
<dbReference type="CDD" id="cd03056">
    <property type="entry name" value="GST_N_4"/>
    <property type="match status" value="1"/>
</dbReference>
<feature type="domain" description="GST C-terminal" evidence="2">
    <location>
        <begin position="88"/>
        <end position="210"/>
    </location>
</feature>
<dbReference type="PROSITE" id="PS50404">
    <property type="entry name" value="GST_NTER"/>
    <property type="match status" value="1"/>
</dbReference>
<dbReference type="SFLD" id="SFLDS00019">
    <property type="entry name" value="Glutathione_Transferase_(cytos"/>
    <property type="match status" value="1"/>
</dbReference>
<organism evidence="3 4">
    <name type="scientific">Pseudoduganella dura</name>
    <dbReference type="NCBI Taxonomy" id="321982"/>
    <lineage>
        <taxon>Bacteria</taxon>
        <taxon>Pseudomonadati</taxon>
        <taxon>Pseudomonadota</taxon>
        <taxon>Betaproteobacteria</taxon>
        <taxon>Burkholderiales</taxon>
        <taxon>Oxalobacteraceae</taxon>
        <taxon>Telluria group</taxon>
        <taxon>Pseudoduganella</taxon>
    </lineage>
</organism>
<dbReference type="PROSITE" id="PS50405">
    <property type="entry name" value="GST_CTER"/>
    <property type="match status" value="1"/>
</dbReference>
<comment type="caution">
    <text evidence="3">The sequence shown here is derived from an EMBL/GenBank/DDBJ whole genome shotgun (WGS) entry which is preliminary data.</text>
</comment>
<dbReference type="PANTHER" id="PTHR44051">
    <property type="entry name" value="GLUTATHIONE S-TRANSFERASE-RELATED"/>
    <property type="match status" value="1"/>
</dbReference>
<evidence type="ECO:0000313" key="3">
    <source>
        <dbReference type="EMBL" id="MUI15400.1"/>
    </source>
</evidence>
<dbReference type="InterPro" id="IPR004045">
    <property type="entry name" value="Glutathione_S-Trfase_N"/>
</dbReference>
<keyword evidence="3" id="KW-0808">Transferase</keyword>
<proteinExistence type="predicted"/>